<reference evidence="2" key="1">
    <citation type="journal article" date="2019" name="Int. J. Syst. Evol. Microbiol.">
        <title>The Global Catalogue of Microorganisms (GCM) 10K type strain sequencing project: providing services to taxonomists for standard genome sequencing and annotation.</title>
        <authorList>
            <consortium name="The Broad Institute Genomics Platform"/>
            <consortium name="The Broad Institute Genome Sequencing Center for Infectious Disease"/>
            <person name="Wu L."/>
            <person name="Ma J."/>
        </authorList>
    </citation>
    <scope>NUCLEOTIDE SEQUENCE [LARGE SCALE GENOMIC DNA]</scope>
    <source>
        <strain evidence="2">JCM 30742</strain>
    </source>
</reference>
<protein>
    <recommendedName>
        <fullName evidence="3">Tetratricopeptide repeat protein</fullName>
    </recommendedName>
</protein>
<dbReference type="Proteomes" id="UP001500752">
    <property type="component" value="Unassembled WGS sequence"/>
</dbReference>
<dbReference type="EMBL" id="BAABEO010000019">
    <property type="protein sequence ID" value="GAA3690539.1"/>
    <property type="molecule type" value="Genomic_DNA"/>
</dbReference>
<dbReference type="Gene3D" id="1.25.40.10">
    <property type="entry name" value="Tetratricopeptide repeat domain"/>
    <property type="match status" value="1"/>
</dbReference>
<accession>A0ABP7CLF3</accession>
<dbReference type="RefSeq" id="WP_345151921.1">
    <property type="nucleotide sequence ID" value="NZ_BAABEO010000019.1"/>
</dbReference>
<comment type="caution">
    <text evidence="1">The sequence shown here is derived from an EMBL/GenBank/DDBJ whole genome shotgun (WGS) entry which is preliminary data.</text>
</comment>
<sequence>MSAPGEWIESAVAGVGVDPETMLPVIVDEAAAEATLAGGDTESRIVVLLARGDAVGAADLLAEARLAEPKNFALKILDMQVLRVSGNPERALHWLRAMVDECAGTEHEAVIEQNLGTMYFATGDFLAASTRFRAALALREAAGEPERLIDSSRRALAAAEARAGRGVE</sequence>
<keyword evidence="2" id="KW-1185">Reference proteome</keyword>
<name>A0ABP7CLF3_9MICC</name>
<evidence type="ECO:0008006" key="3">
    <source>
        <dbReference type="Google" id="ProtNLM"/>
    </source>
</evidence>
<evidence type="ECO:0000313" key="2">
    <source>
        <dbReference type="Proteomes" id="UP001500752"/>
    </source>
</evidence>
<organism evidence="1 2">
    <name type="scientific">Arthrobacter ginkgonis</name>
    <dbReference type="NCBI Taxonomy" id="1630594"/>
    <lineage>
        <taxon>Bacteria</taxon>
        <taxon>Bacillati</taxon>
        <taxon>Actinomycetota</taxon>
        <taxon>Actinomycetes</taxon>
        <taxon>Micrococcales</taxon>
        <taxon>Micrococcaceae</taxon>
        <taxon>Arthrobacter</taxon>
    </lineage>
</organism>
<proteinExistence type="predicted"/>
<dbReference type="InterPro" id="IPR011990">
    <property type="entry name" value="TPR-like_helical_dom_sf"/>
</dbReference>
<gene>
    <name evidence="1" type="ORF">GCM10023081_30030</name>
</gene>
<evidence type="ECO:0000313" key="1">
    <source>
        <dbReference type="EMBL" id="GAA3690539.1"/>
    </source>
</evidence>